<sequence>MSQNLLLTNARVVTATEVFLGTVQVTGGVIRAVDTGVTSAAGATDLEGDYLLPGLVELHTDNLEKHFTPRPGVRWPSLPAVVAHDAQVVAAGITTVFDALALGDVKDGSARMENLDDMATAVTLAQAEHATRAEHFLHLRCELGHPDLTRLFHNFDGNGLVRLVSVMDHAPGQRQFVNLDKYREYYQGKYRLSDAEMEAFMERQIRSSHEHSDSNRAHIVARCHERGLPLASHDDAEPAHVEEARALGMTIAEFPTTLEAARAARGHGLQVLMGAPNLVRGGSHSGNVSARALAEADLLDIVSSDYFPSSLLQAAFTLEESVASITLPGAVARVSRNPARAARLEDRGSIEPGLRGDLVRVHEYHRFPLVRDVWRAGMRVY</sequence>
<dbReference type="InterPro" id="IPR013108">
    <property type="entry name" value="Amidohydro_3"/>
</dbReference>
<keyword evidence="3" id="KW-1185">Reference proteome</keyword>
<accession>A0A369CFH6</accession>
<dbReference type="NCBIfam" id="NF011981">
    <property type="entry name" value="PRK15446.1-2"/>
    <property type="match status" value="1"/>
</dbReference>
<evidence type="ECO:0000313" key="3">
    <source>
        <dbReference type="Proteomes" id="UP000252707"/>
    </source>
</evidence>
<comment type="caution">
    <text evidence="2">The sequence shown here is derived from an EMBL/GenBank/DDBJ whole genome shotgun (WGS) entry which is preliminary data.</text>
</comment>
<name>A0A369CFH6_9GAMM</name>
<dbReference type="SUPFAM" id="SSF51338">
    <property type="entry name" value="Composite domain of metallo-dependent hydrolases"/>
    <property type="match status" value="1"/>
</dbReference>
<evidence type="ECO:0000259" key="1">
    <source>
        <dbReference type="Pfam" id="PF07969"/>
    </source>
</evidence>
<dbReference type="OrthoDB" id="9785413at2"/>
<organism evidence="2 3">
    <name type="scientific">Thioalbus denitrificans</name>
    <dbReference type="NCBI Taxonomy" id="547122"/>
    <lineage>
        <taxon>Bacteria</taxon>
        <taxon>Pseudomonadati</taxon>
        <taxon>Pseudomonadota</taxon>
        <taxon>Gammaproteobacteria</taxon>
        <taxon>Chromatiales</taxon>
        <taxon>Ectothiorhodospiraceae</taxon>
        <taxon>Thioalbus</taxon>
    </lineage>
</organism>
<dbReference type="GO" id="GO:0016810">
    <property type="term" value="F:hydrolase activity, acting on carbon-nitrogen (but not peptide) bonds"/>
    <property type="evidence" value="ECO:0007669"/>
    <property type="project" value="InterPro"/>
</dbReference>
<gene>
    <name evidence="2" type="ORF">DFQ59_10420</name>
</gene>
<dbReference type="InterPro" id="IPR032466">
    <property type="entry name" value="Metal_Hydrolase"/>
</dbReference>
<dbReference type="Gene3D" id="3.20.20.140">
    <property type="entry name" value="Metal-dependent hydrolases"/>
    <property type="match status" value="1"/>
</dbReference>
<dbReference type="InterPro" id="IPR011059">
    <property type="entry name" value="Metal-dep_hydrolase_composite"/>
</dbReference>
<proteinExistence type="predicted"/>
<dbReference type="PANTHER" id="PTHR43135:SF3">
    <property type="entry name" value="ALPHA-D-RIBOSE 1-METHYLPHOSPHONATE 5-TRIPHOSPHATE DIPHOSPHATASE"/>
    <property type="match status" value="1"/>
</dbReference>
<reference evidence="2 3" key="1">
    <citation type="submission" date="2018-07" db="EMBL/GenBank/DDBJ databases">
        <title>Genomic Encyclopedia of Type Strains, Phase IV (KMG-IV): sequencing the most valuable type-strain genomes for metagenomic binning, comparative biology and taxonomic classification.</title>
        <authorList>
            <person name="Goeker M."/>
        </authorList>
    </citation>
    <scope>NUCLEOTIDE SEQUENCE [LARGE SCALE GENOMIC DNA]</scope>
    <source>
        <strain evidence="2 3">DSM 26407</strain>
    </source>
</reference>
<feature type="domain" description="Amidohydrolase 3" evidence="1">
    <location>
        <begin position="91"/>
        <end position="361"/>
    </location>
</feature>
<dbReference type="PIRSF" id="PIRSF038971">
    <property type="entry name" value="PhnM"/>
    <property type="match status" value="1"/>
</dbReference>
<protein>
    <submittedName>
        <fullName evidence="2">Alpha-D-ribose 1-methylphosphonate 5-triphosphate diphosphatase</fullName>
    </submittedName>
</protein>
<dbReference type="InterPro" id="IPR012696">
    <property type="entry name" value="PhnM"/>
</dbReference>
<dbReference type="NCBIfam" id="NF011983">
    <property type="entry name" value="PRK15446.1-4"/>
    <property type="match status" value="1"/>
</dbReference>
<dbReference type="RefSeq" id="WP_114279584.1">
    <property type="nucleotide sequence ID" value="NZ_QPJY01000004.1"/>
</dbReference>
<evidence type="ECO:0000313" key="2">
    <source>
        <dbReference type="EMBL" id="RCX30584.1"/>
    </source>
</evidence>
<dbReference type="NCBIfam" id="NF011984">
    <property type="entry name" value="PRK15446.1-5"/>
    <property type="match status" value="1"/>
</dbReference>
<dbReference type="EMBL" id="QPJY01000004">
    <property type="protein sequence ID" value="RCX30584.1"/>
    <property type="molecule type" value="Genomic_DNA"/>
</dbReference>
<dbReference type="SUPFAM" id="SSF51556">
    <property type="entry name" value="Metallo-dependent hydrolases"/>
    <property type="match status" value="1"/>
</dbReference>
<dbReference type="PANTHER" id="PTHR43135">
    <property type="entry name" value="ALPHA-D-RIBOSE 1-METHYLPHOSPHONATE 5-TRIPHOSPHATE DIPHOSPHATASE"/>
    <property type="match status" value="1"/>
</dbReference>
<dbReference type="CDD" id="cd01306">
    <property type="entry name" value="PhnM"/>
    <property type="match status" value="1"/>
</dbReference>
<dbReference type="GO" id="GO:0019700">
    <property type="term" value="P:organic phosphonate catabolic process"/>
    <property type="evidence" value="ECO:0007669"/>
    <property type="project" value="InterPro"/>
</dbReference>
<dbReference type="Proteomes" id="UP000252707">
    <property type="component" value="Unassembled WGS sequence"/>
</dbReference>
<dbReference type="NCBIfam" id="NF011987">
    <property type="entry name" value="PRK15446.2-3"/>
    <property type="match status" value="1"/>
</dbReference>
<dbReference type="AlphaFoldDB" id="A0A369CFH6"/>
<dbReference type="NCBIfam" id="NF011990">
    <property type="entry name" value="PRK15446.2-6"/>
    <property type="match status" value="1"/>
</dbReference>
<dbReference type="NCBIfam" id="TIGR02318">
    <property type="entry name" value="phosphono_phnM"/>
    <property type="match status" value="1"/>
</dbReference>
<dbReference type="Pfam" id="PF07969">
    <property type="entry name" value="Amidohydro_3"/>
    <property type="match status" value="1"/>
</dbReference>
<dbReference type="InterPro" id="IPR051781">
    <property type="entry name" value="Metallo-dep_Hydrolase"/>
</dbReference>